<dbReference type="Proteomes" id="UP000256763">
    <property type="component" value="Unassembled WGS sequence"/>
</dbReference>
<sequence length="76" mass="8566">MDIEVETGIGPWGDPEPAVFFVGSRRVAVLSIVDRWLADEHAYFKVAADDGGTYILRFDYPSGRWEMTLFSSGEQH</sequence>
<dbReference type="EMBL" id="NFZW01000001">
    <property type="protein sequence ID" value="RFA39589.1"/>
    <property type="molecule type" value="Genomic_DNA"/>
</dbReference>
<comment type="caution">
    <text evidence="1">The sequence shown here is derived from an EMBL/GenBank/DDBJ whole genome shotgun (WGS) entry which is preliminary data.</text>
</comment>
<reference evidence="2" key="1">
    <citation type="submission" date="2017-05" db="EMBL/GenBank/DDBJ databases">
        <authorList>
            <person name="Sharma S."/>
            <person name="Sidhu C."/>
            <person name="Pinnaka A.K."/>
        </authorList>
    </citation>
    <scope>NUCLEOTIDE SEQUENCE [LARGE SCALE GENOMIC DNA]</scope>
    <source>
        <strain evidence="2">AK93</strain>
    </source>
</reference>
<evidence type="ECO:0000313" key="2">
    <source>
        <dbReference type="Proteomes" id="UP000256763"/>
    </source>
</evidence>
<protein>
    <submittedName>
        <fullName evidence="1">Uncharacterized protein</fullName>
    </submittedName>
</protein>
<organism evidence="1 2">
    <name type="scientific">Alkalilimnicola ehrlichii</name>
    <dbReference type="NCBI Taxonomy" id="351052"/>
    <lineage>
        <taxon>Bacteria</taxon>
        <taxon>Pseudomonadati</taxon>
        <taxon>Pseudomonadota</taxon>
        <taxon>Gammaproteobacteria</taxon>
        <taxon>Chromatiales</taxon>
        <taxon>Ectothiorhodospiraceae</taxon>
        <taxon>Alkalilimnicola</taxon>
    </lineage>
</organism>
<gene>
    <name evidence="1" type="ORF">CAL65_02190</name>
</gene>
<evidence type="ECO:0000313" key="1">
    <source>
        <dbReference type="EMBL" id="RFA39589.1"/>
    </source>
</evidence>
<keyword evidence="2" id="KW-1185">Reference proteome</keyword>
<dbReference type="OrthoDB" id="1121317at2"/>
<accession>A0A3E0X1P9</accession>
<name>A0A3E0X1P9_9GAMM</name>
<dbReference type="AlphaFoldDB" id="A0A3E0X1P9"/>
<proteinExistence type="predicted"/>
<dbReference type="RefSeq" id="WP_116300441.1">
    <property type="nucleotide sequence ID" value="NZ_NFZV01000001.1"/>
</dbReference>